<evidence type="ECO:0000313" key="2">
    <source>
        <dbReference type="Proteomes" id="UP001152795"/>
    </source>
</evidence>
<proteinExistence type="predicted"/>
<evidence type="ECO:0000313" key="1">
    <source>
        <dbReference type="EMBL" id="CAB3996672.1"/>
    </source>
</evidence>
<dbReference type="EMBL" id="CACRXK020002922">
    <property type="protein sequence ID" value="CAB3996672.1"/>
    <property type="molecule type" value="Genomic_DNA"/>
</dbReference>
<dbReference type="AlphaFoldDB" id="A0A6S7H1W7"/>
<dbReference type="SUPFAM" id="SSF57997">
    <property type="entry name" value="Tropomyosin"/>
    <property type="match status" value="1"/>
</dbReference>
<reference evidence="1" key="1">
    <citation type="submission" date="2020-04" db="EMBL/GenBank/DDBJ databases">
        <authorList>
            <person name="Alioto T."/>
            <person name="Alioto T."/>
            <person name="Gomez Garrido J."/>
        </authorList>
    </citation>
    <scope>NUCLEOTIDE SEQUENCE</scope>
    <source>
        <strain evidence="1">A484AB</strain>
    </source>
</reference>
<keyword evidence="2" id="KW-1185">Reference proteome</keyword>
<sequence length="186" mass="20200">MFLWLIEDKFPGAKDKVVGGVDKVPGAEYKVSGPEEKVPGSEVLVPDAQHNVPDAEGKVPGTEGKVPVAEDEVSGAADKVSRAEGKVSDAQQKVLGAEGNVPYWLDLYENYESKYLPRAHSEACTLTSDLIAGTHSTEQSQYGEYSTLHTIERKKTHKDKAYREVSNRPTLGLLCGPCTHAKYIGI</sequence>
<comment type="caution">
    <text evidence="1">The sequence shown here is derived from an EMBL/GenBank/DDBJ whole genome shotgun (WGS) entry which is preliminary data.</text>
</comment>
<protein>
    <submittedName>
        <fullName evidence="1">Uncharacterized protein</fullName>
    </submittedName>
</protein>
<accession>A0A6S7H1W7</accession>
<dbReference type="Proteomes" id="UP001152795">
    <property type="component" value="Unassembled WGS sequence"/>
</dbReference>
<gene>
    <name evidence="1" type="ORF">PACLA_8A026129</name>
</gene>
<organism evidence="1 2">
    <name type="scientific">Paramuricea clavata</name>
    <name type="common">Red gorgonian</name>
    <name type="synonym">Violescent sea-whip</name>
    <dbReference type="NCBI Taxonomy" id="317549"/>
    <lineage>
        <taxon>Eukaryota</taxon>
        <taxon>Metazoa</taxon>
        <taxon>Cnidaria</taxon>
        <taxon>Anthozoa</taxon>
        <taxon>Octocorallia</taxon>
        <taxon>Malacalcyonacea</taxon>
        <taxon>Plexauridae</taxon>
        <taxon>Paramuricea</taxon>
    </lineage>
</organism>
<dbReference type="OrthoDB" id="3946749at2759"/>
<name>A0A6S7H1W7_PARCT</name>